<reference evidence="1 2" key="1">
    <citation type="submission" date="2016-10" db="EMBL/GenBank/DDBJ databases">
        <authorList>
            <person name="de Groot N.N."/>
        </authorList>
    </citation>
    <scope>NUCLEOTIDE SEQUENCE [LARGE SCALE GENOMIC DNA]</scope>
    <source>
        <strain evidence="1 2">DSM 19886</strain>
    </source>
</reference>
<dbReference type="RefSeq" id="WP_262495067.1">
    <property type="nucleotide sequence ID" value="NZ_FNGV01000003.1"/>
</dbReference>
<name>A0A1G9NVQ3_9FLAO</name>
<accession>A0A1G9NVQ3</accession>
<gene>
    <name evidence="1" type="ORF">SAMN04488514_103330</name>
</gene>
<organism evidence="1 2">
    <name type="scientific">Kriegella aquimaris</name>
    <dbReference type="NCBI Taxonomy" id="192904"/>
    <lineage>
        <taxon>Bacteria</taxon>
        <taxon>Pseudomonadati</taxon>
        <taxon>Bacteroidota</taxon>
        <taxon>Flavobacteriia</taxon>
        <taxon>Flavobacteriales</taxon>
        <taxon>Flavobacteriaceae</taxon>
        <taxon>Kriegella</taxon>
    </lineage>
</organism>
<protein>
    <recommendedName>
        <fullName evidence="3">SnoaL-like domain-containing protein</fullName>
    </recommendedName>
</protein>
<evidence type="ECO:0000313" key="2">
    <source>
        <dbReference type="Proteomes" id="UP000199440"/>
    </source>
</evidence>
<keyword evidence="2" id="KW-1185">Reference proteome</keyword>
<dbReference type="STRING" id="192904.SAMN04488514_103330"/>
<proteinExistence type="predicted"/>
<dbReference type="Proteomes" id="UP000199440">
    <property type="component" value="Unassembled WGS sequence"/>
</dbReference>
<dbReference type="AlphaFoldDB" id="A0A1G9NVQ3"/>
<dbReference type="EMBL" id="FNGV01000003">
    <property type="protein sequence ID" value="SDL90107.1"/>
    <property type="molecule type" value="Genomic_DNA"/>
</dbReference>
<evidence type="ECO:0000313" key="1">
    <source>
        <dbReference type="EMBL" id="SDL90107.1"/>
    </source>
</evidence>
<evidence type="ECO:0008006" key="3">
    <source>
        <dbReference type="Google" id="ProtNLM"/>
    </source>
</evidence>
<sequence length="44" mass="4850">MKTIIENIYNAFAEGNISVVLAAMDENIFWNEAEGNSLADGNPY</sequence>